<dbReference type="InterPro" id="IPR028089">
    <property type="entry name" value="DUF4455"/>
</dbReference>
<feature type="region of interest" description="Disordered" evidence="1">
    <location>
        <begin position="1245"/>
        <end position="1277"/>
    </location>
</feature>
<name>A0A7M5V958_9CNID</name>
<sequence length="1425" mass="163611">MPASGKLAIPLIHDSKPYNGILTDRQQTWVSCATNDNITENPVIYRHKAKEELRKEKISETEAETVKVRGLPEDVTDNPKSSAGLIEKLQQSRRERHDSAFEDMIQELAAISFDLEPQISEICRTIKGYLDMDLKEMEFEMSILEVDESLLILSMKDLNGLWRKIEARAPQRKTWIEGLDKTIQKVERNRAFLISEVFKAYKVTLENIAHMMPADVQRLMENEIVKTNKFILNNKKCIADLIARLLIGDIDLQRRFYIKWQNRCADWKTLKLKEAIQNHKAYMESESVVNPPLINRLLSDLSFKQKSINKRRLDLLTQLRNMKPPISTKTAVYQWNCALTIITDELDSTNSKFIFDVKSEQNRILKDCDDYIINLKDKLLNGKIVNSDVIDELFEDTFLPLVGERKALFEYQSEKFEKHISEVSASQKLQFKSLFKYTQGIAHIWDIHEIGLTKEERQLQEMLDKNRREHDYQNQIKEAKLDIVMDRMRQDSSREALNGSLHQSLNMMEGIKKGYLEFHKQQRGLIEKYPKMIKEEVKRYATSMSSFFNAAEQGSKEYAEYAKFVKVLYSEELSNGVIYDILEPPDMDLPSTTASGGRSSPLSTKTFLTDLDDLDVERERMPYVESFALSPNLFEEYKKNICKEFLEHLQLWEEDSKTKAESIMMAKIEETNNELDLRLHLHDPRPGRAEKDVHDVRLTELTAHQDRVDQHCAGVLEALESIKRSYQDMSFGHLQENDKFRKSVEELEVSFTAASNTHELKAMQEEVHGKLDQFNEIIRASIRQFRNTLDTTLNKLRGSNAQFRKSLKIFSVGGNFSPEEVDEFRKRLERMASKIDHCEGNVTGELEGLENKRLEVAKENAGKLEDRFKHHLFDMTFIEKIKRWLTNIQVKIKAEVANSNSQGQHLSKMISVFNTKLKLIKNPQVDSEKFTASEAYETLIPILKEFRNRVKYLNCAVKKERVAVVIPTTVDTLVKTTLEKQREKAAMRGARNKRLPLQQKSSKLGGKGKKTSNLAQMAQLVQGGALSAASKQVLTATPKTAVASKSPLPPPPSETPSSATNDGGETAPSTPAPPKPTTAGYSMRRNSGVRTSLGGKYDKKYLAFGDPSQEPEKPDKHFLALQIKILQSGLDGLLSSAEHYYRQKGTRHPTRPKVINDTFDLCAESVIGRLRKYKTQTESYHNDCIQEFRAQIKLFNGIMIELPSLLMISLITKHQNTRSNAQKDISNTLQSKIEISERLKKEHQTLLRPTLGHPNNKPELDKLKSSEKSRQKESEKSLDDYQKLMLDCINMSVRSFVIELNEKVNTLLSQFDVALTLDEVIIGDPKMKPKAEKELLRENQKQRKQEESEKQNQQQNLSKNEDQFETPTPHYWPKLDTSSLIESGILKATDFLTIPNSMKQTEAHKAVIKARDEEFQLVFCVNGHV</sequence>
<dbReference type="EnsemblMetazoa" id="CLYHEMT005918.1">
    <property type="protein sequence ID" value="CLYHEMP005918.1"/>
    <property type="gene ID" value="CLYHEMG005918"/>
</dbReference>
<accession>A0A7M5V958</accession>
<dbReference type="Proteomes" id="UP000594262">
    <property type="component" value="Unplaced"/>
</dbReference>
<feature type="compositionally biased region" description="Basic and acidic residues" evidence="1">
    <location>
        <begin position="1256"/>
        <end position="1277"/>
    </location>
</feature>
<dbReference type="InterPro" id="IPR027914">
    <property type="entry name" value="DUF4456"/>
</dbReference>
<evidence type="ECO:0000259" key="3">
    <source>
        <dbReference type="Pfam" id="PF14644"/>
    </source>
</evidence>
<dbReference type="OrthoDB" id="431588at2759"/>
<protein>
    <recommendedName>
        <fullName evidence="6">DUF4455 domain-containing protein</fullName>
    </recommendedName>
</protein>
<evidence type="ECO:0008006" key="6">
    <source>
        <dbReference type="Google" id="ProtNLM"/>
    </source>
</evidence>
<evidence type="ECO:0000313" key="4">
    <source>
        <dbReference type="EnsemblMetazoa" id="CLYHEMP005918.1"/>
    </source>
</evidence>
<feature type="region of interest" description="Disordered" evidence="1">
    <location>
        <begin position="983"/>
        <end position="1010"/>
    </location>
</feature>
<evidence type="ECO:0000313" key="5">
    <source>
        <dbReference type="Proteomes" id="UP000594262"/>
    </source>
</evidence>
<dbReference type="Pfam" id="PF14644">
    <property type="entry name" value="DUF4456"/>
    <property type="match status" value="1"/>
</dbReference>
<proteinExistence type="predicted"/>
<evidence type="ECO:0000259" key="2">
    <source>
        <dbReference type="Pfam" id="PF14643"/>
    </source>
</evidence>
<feature type="region of interest" description="Disordered" evidence="1">
    <location>
        <begin position="1331"/>
        <end position="1369"/>
    </location>
</feature>
<dbReference type="Pfam" id="PF14643">
    <property type="entry name" value="DUF4455"/>
    <property type="match status" value="1"/>
</dbReference>
<feature type="domain" description="DUF4456" evidence="3">
    <location>
        <begin position="1134"/>
        <end position="1338"/>
    </location>
</feature>
<keyword evidence="5" id="KW-1185">Reference proteome</keyword>
<feature type="region of interest" description="Disordered" evidence="1">
    <location>
        <begin position="1038"/>
        <end position="1092"/>
    </location>
</feature>
<reference evidence="4" key="1">
    <citation type="submission" date="2021-01" db="UniProtKB">
        <authorList>
            <consortium name="EnsemblMetazoa"/>
        </authorList>
    </citation>
    <scope>IDENTIFICATION</scope>
</reference>
<dbReference type="PANTHER" id="PTHR21444">
    <property type="entry name" value="COILED-COIL DOMAIN-CONTAINING PROTEIN 180"/>
    <property type="match status" value="1"/>
</dbReference>
<evidence type="ECO:0000256" key="1">
    <source>
        <dbReference type="SAM" id="MobiDB-lite"/>
    </source>
</evidence>
<dbReference type="PANTHER" id="PTHR21444:SF14">
    <property type="entry name" value="COILED-COIL DOMAIN-CONTAINING PROTEIN 180"/>
    <property type="match status" value="1"/>
</dbReference>
<organism evidence="4 5">
    <name type="scientific">Clytia hemisphaerica</name>
    <dbReference type="NCBI Taxonomy" id="252671"/>
    <lineage>
        <taxon>Eukaryota</taxon>
        <taxon>Metazoa</taxon>
        <taxon>Cnidaria</taxon>
        <taxon>Hydrozoa</taxon>
        <taxon>Hydroidolina</taxon>
        <taxon>Leptothecata</taxon>
        <taxon>Obeliida</taxon>
        <taxon>Clytiidae</taxon>
        <taxon>Clytia</taxon>
    </lineage>
</organism>
<feature type="compositionally biased region" description="Basic and acidic residues" evidence="1">
    <location>
        <begin position="1331"/>
        <end position="1350"/>
    </location>
</feature>
<feature type="domain" description="DUF4455" evidence="2">
    <location>
        <begin position="90"/>
        <end position="552"/>
    </location>
</feature>